<dbReference type="Gene3D" id="1.10.30.50">
    <property type="match status" value="1"/>
</dbReference>
<gene>
    <name evidence="1" type="ORF">MMARJ_17330</name>
</gene>
<accession>A0ABN5ZRW7</accession>
<dbReference type="Proteomes" id="UP000466831">
    <property type="component" value="Chromosome"/>
</dbReference>
<dbReference type="RefSeq" id="WP_139799176.1">
    <property type="nucleotide sequence ID" value="NZ_AP022584.1"/>
</dbReference>
<protein>
    <recommendedName>
        <fullName evidence="3">HNH endonuclease</fullName>
    </recommendedName>
</protein>
<evidence type="ECO:0000313" key="1">
    <source>
        <dbReference type="EMBL" id="BBY10993.1"/>
    </source>
</evidence>
<name>A0ABN5ZRW7_9MYCO</name>
<reference evidence="1 2" key="1">
    <citation type="journal article" date="2019" name="Emerg. Microbes Infect.">
        <title>Comprehensive subspecies identification of 175 nontuberculous mycobacteria species based on 7547 genomic profiles.</title>
        <authorList>
            <person name="Matsumoto Y."/>
            <person name="Kinjo T."/>
            <person name="Motooka D."/>
            <person name="Nabeya D."/>
            <person name="Jung N."/>
            <person name="Uechi K."/>
            <person name="Horii T."/>
            <person name="Iida T."/>
            <person name="Fujita J."/>
            <person name="Nakamura S."/>
        </authorList>
    </citation>
    <scope>NUCLEOTIDE SEQUENCE [LARGE SCALE GENOMIC DNA]</scope>
    <source>
        <strain evidence="1 2">JCM 17324</strain>
    </source>
</reference>
<dbReference type="EMBL" id="AP022584">
    <property type="protein sequence ID" value="BBY10993.1"/>
    <property type="molecule type" value="Genomic_DNA"/>
</dbReference>
<organism evidence="1 2">
    <name type="scientific">Mycobacterium marseillense</name>
    <dbReference type="NCBI Taxonomy" id="701042"/>
    <lineage>
        <taxon>Bacteria</taxon>
        <taxon>Bacillati</taxon>
        <taxon>Actinomycetota</taxon>
        <taxon>Actinomycetes</taxon>
        <taxon>Mycobacteriales</taxon>
        <taxon>Mycobacteriaceae</taxon>
        <taxon>Mycobacterium</taxon>
        <taxon>Mycobacterium avium complex (MAC)</taxon>
    </lineage>
</organism>
<evidence type="ECO:0008006" key="3">
    <source>
        <dbReference type="Google" id="ProtNLM"/>
    </source>
</evidence>
<keyword evidence="2" id="KW-1185">Reference proteome</keyword>
<proteinExistence type="predicted"/>
<sequence length="138" mass="15376">MTNPRYANGYRRRQLRARVLREADVCWICDEVVDKELPTPHPLSPEVHEIHAVSLGGDPLDPANTVLTHRVCNQCVGATGQHRGTCILCRRATGVVNDHNGYDYDYDDSHAPAGQHCDRCGGIHHPRPGVAFVTSRTW</sequence>
<evidence type="ECO:0000313" key="2">
    <source>
        <dbReference type="Proteomes" id="UP000466831"/>
    </source>
</evidence>